<dbReference type="SUPFAM" id="SSF55620">
    <property type="entry name" value="Tetrahydrobiopterin biosynthesis enzymes-like"/>
    <property type="match status" value="2"/>
</dbReference>
<dbReference type="Proteomes" id="UP000306196">
    <property type="component" value="Unassembled WGS sequence"/>
</dbReference>
<feature type="binding site" evidence="7">
    <location>
        <position position="57"/>
    </location>
    <ligand>
        <name>urate</name>
        <dbReference type="ChEBI" id="CHEBI:17775"/>
    </ligand>
</feature>
<dbReference type="GO" id="GO:0006145">
    <property type="term" value="P:purine nucleobase catabolic process"/>
    <property type="evidence" value="ECO:0007669"/>
    <property type="project" value="TreeGrafter"/>
</dbReference>
<protein>
    <recommendedName>
        <fullName evidence="5 8">Uricase</fullName>
        <ecNumber evidence="5 8">1.7.3.3</ecNumber>
    </recommendedName>
    <alternativeName>
        <fullName evidence="5">Urate oxidase</fullName>
    </alternativeName>
</protein>
<feature type="binding site" evidence="7">
    <location>
        <position position="219"/>
    </location>
    <ligand>
        <name>urate</name>
        <dbReference type="ChEBI" id="CHEBI:17775"/>
    </ligand>
</feature>
<comment type="pathway">
    <text evidence="1 5">Purine metabolism; urate degradation; (S)-allantoin from urate: step 1/3.</text>
</comment>
<accession>A0A5R8KIR6</accession>
<comment type="catalytic activity">
    <reaction evidence="5 8">
        <text>urate + O2 + H2O = 5-hydroxyisourate + H2O2</text>
        <dbReference type="Rhea" id="RHEA:21368"/>
        <dbReference type="ChEBI" id="CHEBI:15377"/>
        <dbReference type="ChEBI" id="CHEBI:15379"/>
        <dbReference type="ChEBI" id="CHEBI:16240"/>
        <dbReference type="ChEBI" id="CHEBI:17775"/>
        <dbReference type="ChEBI" id="CHEBI:18072"/>
        <dbReference type="EC" id="1.7.3.3"/>
    </reaction>
</comment>
<feature type="binding site" evidence="7">
    <location>
        <position position="218"/>
    </location>
    <ligand>
        <name>urate</name>
        <dbReference type="ChEBI" id="CHEBI:17775"/>
    </ligand>
</feature>
<dbReference type="GO" id="GO:0019628">
    <property type="term" value="P:urate catabolic process"/>
    <property type="evidence" value="ECO:0007669"/>
    <property type="project" value="UniProtKB-UniPathway"/>
</dbReference>
<feature type="active site" description="Charge relay system" evidence="6">
    <location>
        <position position="56"/>
    </location>
</feature>
<feature type="binding site" evidence="7">
    <location>
        <position position="157"/>
    </location>
    <ligand>
        <name>urate</name>
        <dbReference type="ChEBI" id="CHEBI:17775"/>
    </ligand>
</feature>
<dbReference type="InterPro" id="IPR002042">
    <property type="entry name" value="Uricase"/>
</dbReference>
<feature type="binding site" evidence="7">
    <location>
        <position position="57"/>
    </location>
    <ligand>
        <name>5-hydroxyisourate</name>
        <dbReference type="ChEBI" id="CHEBI:18072"/>
    </ligand>
</feature>
<feature type="binding site" evidence="7">
    <location>
        <position position="218"/>
    </location>
    <ligand>
        <name>5-hydroxyisourate</name>
        <dbReference type="ChEBI" id="CHEBI:18072"/>
    </ligand>
</feature>
<comment type="caution">
    <text evidence="9">The sequence shown here is derived from an EMBL/GenBank/DDBJ whole genome shotgun (WGS) entry which is preliminary data.</text>
</comment>
<sequence length="281" mass="31311">MKIISQQYGKARVRVMKLLKDGPVHTVKELTVKTLLDGPTYGPSYTAADNSMVVPTDTVKNTINCLAFDQLGPDTELFALALANHFLTKYDHITRVIVETEERLWTRTSIDGTPHPHTFTQAQPAIPIVKLEATATTTVLESGIKDLLILKSTEAGFSDYPKCDFTTLKETRERIVATSLLATWLWNSDTPPTSYSAANATILNSFMKPFAEKYSESVQQNLWDMGTLALETVPEITRISLAAPNKHCNLIDLTPFNRENHHTLFVPTDEPHGQIEVTIGR</sequence>
<evidence type="ECO:0000256" key="5">
    <source>
        <dbReference type="PIRNR" id="PIRNR000241"/>
    </source>
</evidence>
<dbReference type="EC" id="1.7.3.3" evidence="5 8"/>
<evidence type="ECO:0000256" key="1">
    <source>
        <dbReference type="ARBA" id="ARBA00004831"/>
    </source>
</evidence>
<dbReference type="PANTHER" id="PTHR42874">
    <property type="entry name" value="URICASE"/>
    <property type="match status" value="1"/>
</dbReference>
<evidence type="ECO:0000256" key="2">
    <source>
        <dbReference type="ARBA" id="ARBA00009760"/>
    </source>
</evidence>
<keyword evidence="3 5" id="KW-0659">Purine metabolism</keyword>
<feature type="binding site" evidence="7">
    <location>
        <position position="245"/>
    </location>
    <ligand>
        <name>O2</name>
        <dbReference type="ChEBI" id="CHEBI:15379"/>
    </ligand>
</feature>
<feature type="active site" description="Charge relay system" evidence="6">
    <location>
        <position position="10"/>
    </location>
</feature>
<evidence type="ECO:0000313" key="9">
    <source>
        <dbReference type="EMBL" id="TLD72150.1"/>
    </source>
</evidence>
<feature type="binding site" evidence="7">
    <location>
        <position position="245"/>
    </location>
    <ligand>
        <name>urate</name>
        <dbReference type="ChEBI" id="CHEBI:17775"/>
    </ligand>
</feature>
<dbReference type="Pfam" id="PF01014">
    <property type="entry name" value="Uricase"/>
    <property type="match status" value="2"/>
</dbReference>
<evidence type="ECO:0000256" key="4">
    <source>
        <dbReference type="ARBA" id="ARBA00023002"/>
    </source>
</evidence>
<evidence type="ECO:0000256" key="8">
    <source>
        <dbReference type="RuleBase" id="RU004455"/>
    </source>
</evidence>
<keyword evidence="4 5" id="KW-0560">Oxidoreductase</keyword>
<proteinExistence type="inferred from homology"/>
<dbReference type="RefSeq" id="WP_138084505.1">
    <property type="nucleotide sequence ID" value="NZ_VAUV01000002.1"/>
</dbReference>
<gene>
    <name evidence="9" type="primary">pucL</name>
    <name evidence="9" type="ORF">FEM03_01995</name>
</gene>
<dbReference type="PRINTS" id="PR00093">
    <property type="entry name" value="URICASE"/>
</dbReference>
<evidence type="ECO:0000256" key="7">
    <source>
        <dbReference type="PIRSR" id="PIRSR000241-2"/>
    </source>
</evidence>
<dbReference type="NCBIfam" id="TIGR03383">
    <property type="entry name" value="urate_oxi"/>
    <property type="match status" value="1"/>
</dbReference>
<feature type="binding site" evidence="7">
    <location>
        <position position="174"/>
    </location>
    <ligand>
        <name>urate</name>
        <dbReference type="ChEBI" id="CHEBI:17775"/>
    </ligand>
</feature>
<evidence type="ECO:0000256" key="6">
    <source>
        <dbReference type="PIRSR" id="PIRSR000241-1"/>
    </source>
</evidence>
<feature type="binding site" evidence="7">
    <location>
        <position position="56"/>
    </location>
    <ligand>
        <name>5-hydroxyisourate</name>
        <dbReference type="ChEBI" id="CHEBI:18072"/>
    </ligand>
</feature>
<feature type="binding site" evidence="7">
    <location>
        <position position="56"/>
    </location>
    <ligand>
        <name>urate</name>
        <dbReference type="ChEBI" id="CHEBI:17775"/>
    </ligand>
</feature>
<comment type="similarity">
    <text evidence="2 5 8">Belongs to the uricase family.</text>
</comment>
<keyword evidence="10" id="KW-1185">Reference proteome</keyword>
<name>A0A5R8KIR6_9BACT</name>
<evidence type="ECO:0000313" key="10">
    <source>
        <dbReference type="Proteomes" id="UP000306196"/>
    </source>
</evidence>
<comment type="function">
    <text evidence="5 8">Catalyzes the oxidation of uric acid to 5-hydroxyisourate, which is further processed to form (S)-allantoin.</text>
</comment>
<dbReference type="UniPathway" id="UPA00394">
    <property type="reaction ID" value="UER00650"/>
</dbReference>
<dbReference type="OrthoDB" id="9809009at2"/>
<feature type="binding site" evidence="7">
    <location>
        <position position="56"/>
    </location>
    <ligand>
        <name>O2</name>
        <dbReference type="ChEBI" id="CHEBI:15379"/>
    </ligand>
</feature>
<feature type="binding site" evidence="7">
    <location>
        <position position="174"/>
    </location>
    <ligand>
        <name>5-hydroxyisourate</name>
        <dbReference type="ChEBI" id="CHEBI:18072"/>
    </ligand>
</feature>
<organism evidence="9 10">
    <name type="scientific">Phragmitibacter flavus</name>
    <dbReference type="NCBI Taxonomy" id="2576071"/>
    <lineage>
        <taxon>Bacteria</taxon>
        <taxon>Pseudomonadati</taxon>
        <taxon>Verrucomicrobiota</taxon>
        <taxon>Verrucomicrobiia</taxon>
        <taxon>Verrucomicrobiales</taxon>
        <taxon>Verrucomicrobiaceae</taxon>
        <taxon>Phragmitibacter</taxon>
    </lineage>
</organism>
<evidence type="ECO:0000256" key="3">
    <source>
        <dbReference type="ARBA" id="ARBA00022631"/>
    </source>
</evidence>
<dbReference type="Gene3D" id="3.10.270.10">
    <property type="entry name" value="Urate Oxidase"/>
    <property type="match status" value="1"/>
</dbReference>
<dbReference type="PANTHER" id="PTHR42874:SF1">
    <property type="entry name" value="URICASE"/>
    <property type="match status" value="1"/>
</dbReference>
<feature type="binding site" evidence="7">
    <location>
        <position position="157"/>
    </location>
    <ligand>
        <name>5-hydroxyisourate</name>
        <dbReference type="ChEBI" id="CHEBI:18072"/>
    </ligand>
</feature>
<dbReference type="AlphaFoldDB" id="A0A5R8KIR6"/>
<reference evidence="9 10" key="1">
    <citation type="submission" date="2019-05" db="EMBL/GenBank/DDBJ databases">
        <title>Verrucobacter flavum gen. nov., sp. nov. a new member of the family Verrucomicrobiaceae.</title>
        <authorList>
            <person name="Szuroczki S."/>
            <person name="Abbaszade G."/>
            <person name="Szabo A."/>
            <person name="Felfoldi T."/>
            <person name="Schumann P."/>
            <person name="Boka K."/>
            <person name="Keki Z."/>
            <person name="Toumi M."/>
            <person name="Toth E."/>
        </authorList>
    </citation>
    <scope>NUCLEOTIDE SEQUENCE [LARGE SCALE GENOMIC DNA]</scope>
    <source>
        <strain evidence="9 10">MG-N-17</strain>
    </source>
</reference>
<dbReference type="PIRSF" id="PIRSF000241">
    <property type="entry name" value="Urate_oxidase"/>
    <property type="match status" value="1"/>
</dbReference>
<dbReference type="GO" id="GO:0004846">
    <property type="term" value="F:urate oxidase activity"/>
    <property type="evidence" value="ECO:0007669"/>
    <property type="project" value="UniProtKB-EC"/>
</dbReference>
<dbReference type="EMBL" id="VAUV01000002">
    <property type="protein sequence ID" value="TLD72150.1"/>
    <property type="molecule type" value="Genomic_DNA"/>
</dbReference>
<feature type="active site" description="Charge relay system" evidence="6">
    <location>
        <position position="247"/>
    </location>
</feature>
<feature type="binding site" evidence="7">
    <location>
        <position position="245"/>
    </location>
    <ligand>
        <name>5-hydroxyisourate</name>
        <dbReference type="ChEBI" id="CHEBI:18072"/>
    </ligand>
</feature>
<feature type="binding site" evidence="7">
    <location>
        <position position="219"/>
    </location>
    <ligand>
        <name>5-hydroxyisourate</name>
        <dbReference type="ChEBI" id="CHEBI:18072"/>
    </ligand>
</feature>